<dbReference type="Proteomes" id="UP000269721">
    <property type="component" value="Unassembled WGS sequence"/>
</dbReference>
<gene>
    <name evidence="3" type="ORF">BDK51DRAFT_26284</name>
</gene>
<feature type="compositionally biased region" description="Low complexity" evidence="1">
    <location>
        <begin position="292"/>
        <end position="315"/>
    </location>
</feature>
<dbReference type="GO" id="GO:0031934">
    <property type="term" value="C:mating-type region heterochromatin"/>
    <property type="evidence" value="ECO:0007669"/>
    <property type="project" value="TreeGrafter"/>
</dbReference>
<dbReference type="PANTHER" id="PTHR38046">
    <property type="entry name" value="CRYPTIC LOCI REGULATOR 2"/>
    <property type="match status" value="1"/>
</dbReference>
<protein>
    <recommendedName>
        <fullName evidence="2">Cryptic loci regulator 2 N-terminal domain-containing protein</fullName>
    </recommendedName>
</protein>
<feature type="region of interest" description="Disordered" evidence="1">
    <location>
        <begin position="264"/>
        <end position="315"/>
    </location>
</feature>
<feature type="compositionally biased region" description="Acidic residues" evidence="1">
    <location>
        <begin position="281"/>
        <end position="291"/>
    </location>
</feature>
<dbReference type="InterPro" id="IPR038986">
    <property type="entry name" value="Clr2"/>
</dbReference>
<dbReference type="AlphaFoldDB" id="A0A4P9WKY3"/>
<dbReference type="GO" id="GO:0030466">
    <property type="term" value="P:silent mating-type cassette heterochromatin formation"/>
    <property type="evidence" value="ECO:0007669"/>
    <property type="project" value="TreeGrafter"/>
</dbReference>
<keyword evidence="4" id="KW-1185">Reference proteome</keyword>
<reference evidence="4" key="1">
    <citation type="journal article" date="2018" name="Nat. Microbiol.">
        <title>Leveraging single-cell genomics to expand the fungal tree of life.</title>
        <authorList>
            <person name="Ahrendt S.R."/>
            <person name="Quandt C.A."/>
            <person name="Ciobanu D."/>
            <person name="Clum A."/>
            <person name="Salamov A."/>
            <person name="Andreopoulos B."/>
            <person name="Cheng J.F."/>
            <person name="Woyke T."/>
            <person name="Pelin A."/>
            <person name="Henrissat B."/>
            <person name="Reynolds N.K."/>
            <person name="Benny G.L."/>
            <person name="Smith M.E."/>
            <person name="James T.Y."/>
            <person name="Grigoriev I.V."/>
        </authorList>
    </citation>
    <scope>NUCLEOTIDE SEQUENCE [LARGE SCALE GENOMIC DNA]</scope>
</reference>
<dbReference type="EMBL" id="KZ994153">
    <property type="protein sequence ID" value="RKO93671.1"/>
    <property type="molecule type" value="Genomic_DNA"/>
</dbReference>
<proteinExistence type="predicted"/>
<sequence length="448" mass="48507">MADPYALYRIALPHHLSDGDITKHVRSNDRVVACTRSSTAKTYLNKLGPILAAIFREYPQTCPPGYVLSAIAKYPVLESLPAGYALFEMQRSNGKAKDVYLRGHPSGKQFRSAAEFVPHFEWLVKRRISEAQCICKCCGAKAHRDIAYRPKRKRDAANEPLMPTAVVAQTPVGMTTGVRVAKKKRRAALFGGDKMKQDADGEYQVIDGGIVPAANWKRSSAAGNAVKKDEAEFLPVDKFGEVASGDVGPMHPDWEWTTSEYVQDAGGDEQPATSPASPSFSDDDDDEDDTSSSDSSSDSPLPPRVMRVPQRPMTMEETLEAVESVAKLKNEHPTAAVPPPPPLFLRHPRMNEINAYVEPFKTREEGLRSALALPGMQGATIRNPPEWTAGLVDASGRVEHPSSIVPESRASSSGSPPASQAQAPAQVPASRRESPSPPLVATSCGSLN</sequence>
<evidence type="ECO:0000256" key="1">
    <source>
        <dbReference type="SAM" id="MobiDB-lite"/>
    </source>
</evidence>
<organism evidence="3 4">
    <name type="scientific">Blyttiomyces helicus</name>
    <dbReference type="NCBI Taxonomy" id="388810"/>
    <lineage>
        <taxon>Eukaryota</taxon>
        <taxon>Fungi</taxon>
        <taxon>Fungi incertae sedis</taxon>
        <taxon>Chytridiomycota</taxon>
        <taxon>Chytridiomycota incertae sedis</taxon>
        <taxon>Chytridiomycetes</taxon>
        <taxon>Chytridiomycetes incertae sedis</taxon>
        <taxon>Blyttiomyces</taxon>
    </lineage>
</organism>
<dbReference type="InterPro" id="IPR031915">
    <property type="entry name" value="Clr2_N"/>
</dbReference>
<evidence type="ECO:0000313" key="4">
    <source>
        <dbReference type="Proteomes" id="UP000269721"/>
    </source>
</evidence>
<dbReference type="GO" id="GO:0033553">
    <property type="term" value="C:rDNA heterochromatin"/>
    <property type="evidence" value="ECO:0007669"/>
    <property type="project" value="TreeGrafter"/>
</dbReference>
<name>A0A4P9WKY3_9FUNG</name>
<evidence type="ECO:0000259" key="2">
    <source>
        <dbReference type="Pfam" id="PF16761"/>
    </source>
</evidence>
<accession>A0A4P9WKY3</accession>
<feature type="compositionally biased region" description="Low complexity" evidence="1">
    <location>
        <begin position="408"/>
        <end position="429"/>
    </location>
</feature>
<dbReference type="PANTHER" id="PTHR38046:SF1">
    <property type="entry name" value="CRYPTIC LOCI REGULATOR 2"/>
    <property type="match status" value="1"/>
</dbReference>
<feature type="region of interest" description="Disordered" evidence="1">
    <location>
        <begin position="394"/>
        <end position="448"/>
    </location>
</feature>
<dbReference type="Pfam" id="PF16761">
    <property type="entry name" value="Clr2_transil"/>
    <property type="match status" value="1"/>
</dbReference>
<feature type="domain" description="Cryptic loci regulator 2 N-terminal" evidence="2">
    <location>
        <begin position="76"/>
        <end position="138"/>
    </location>
</feature>
<dbReference type="OrthoDB" id="3814192at2759"/>
<evidence type="ECO:0000313" key="3">
    <source>
        <dbReference type="EMBL" id="RKO93671.1"/>
    </source>
</evidence>
<dbReference type="GO" id="GO:0070824">
    <property type="term" value="C:SHREC complex"/>
    <property type="evidence" value="ECO:0007669"/>
    <property type="project" value="InterPro"/>
</dbReference>